<dbReference type="AlphaFoldDB" id="A0A5C3LMD2"/>
<feature type="non-terminal residue" evidence="2">
    <location>
        <position position="1"/>
    </location>
</feature>
<organism evidence="2 3">
    <name type="scientific">Crucibulum laeve</name>
    <dbReference type="NCBI Taxonomy" id="68775"/>
    <lineage>
        <taxon>Eukaryota</taxon>
        <taxon>Fungi</taxon>
        <taxon>Dikarya</taxon>
        <taxon>Basidiomycota</taxon>
        <taxon>Agaricomycotina</taxon>
        <taxon>Agaricomycetes</taxon>
        <taxon>Agaricomycetidae</taxon>
        <taxon>Agaricales</taxon>
        <taxon>Agaricineae</taxon>
        <taxon>Nidulariaceae</taxon>
        <taxon>Crucibulum</taxon>
    </lineage>
</organism>
<protein>
    <submittedName>
        <fullName evidence="2">Uncharacterized protein</fullName>
    </submittedName>
</protein>
<feature type="compositionally biased region" description="Polar residues" evidence="1">
    <location>
        <begin position="74"/>
        <end position="89"/>
    </location>
</feature>
<evidence type="ECO:0000313" key="3">
    <source>
        <dbReference type="Proteomes" id="UP000308652"/>
    </source>
</evidence>
<evidence type="ECO:0000313" key="2">
    <source>
        <dbReference type="EMBL" id="TFK34324.1"/>
    </source>
</evidence>
<sequence>MWLRGVGLSDRDRFANVEKGYRRKSAYSHNELYRHAQQPNAATTTSPPGLRALILCCYYTHPITKILTKPNYADDSSNTNTQSPSTDSAQHLPPPLKTPENRDVMAKSDENKEATQSMKLGINKGGEKKGRRERKKSEEGRAEWRRAAEEH</sequence>
<dbReference type="Proteomes" id="UP000308652">
    <property type="component" value="Unassembled WGS sequence"/>
</dbReference>
<dbReference type="EMBL" id="ML213633">
    <property type="protein sequence ID" value="TFK34324.1"/>
    <property type="molecule type" value="Genomic_DNA"/>
</dbReference>
<keyword evidence="3" id="KW-1185">Reference proteome</keyword>
<accession>A0A5C3LMD2</accession>
<name>A0A5C3LMD2_9AGAR</name>
<feature type="compositionally biased region" description="Basic and acidic residues" evidence="1">
    <location>
        <begin position="125"/>
        <end position="151"/>
    </location>
</feature>
<feature type="compositionally biased region" description="Basic and acidic residues" evidence="1">
    <location>
        <begin position="99"/>
        <end position="113"/>
    </location>
</feature>
<gene>
    <name evidence="2" type="ORF">BDQ12DRAFT_763578</name>
</gene>
<reference evidence="2 3" key="1">
    <citation type="journal article" date="2019" name="Nat. Ecol. Evol.">
        <title>Megaphylogeny resolves global patterns of mushroom evolution.</title>
        <authorList>
            <person name="Varga T."/>
            <person name="Krizsan K."/>
            <person name="Foldi C."/>
            <person name="Dima B."/>
            <person name="Sanchez-Garcia M."/>
            <person name="Sanchez-Ramirez S."/>
            <person name="Szollosi G.J."/>
            <person name="Szarkandi J.G."/>
            <person name="Papp V."/>
            <person name="Albert L."/>
            <person name="Andreopoulos W."/>
            <person name="Angelini C."/>
            <person name="Antonin V."/>
            <person name="Barry K.W."/>
            <person name="Bougher N.L."/>
            <person name="Buchanan P."/>
            <person name="Buyck B."/>
            <person name="Bense V."/>
            <person name="Catcheside P."/>
            <person name="Chovatia M."/>
            <person name="Cooper J."/>
            <person name="Damon W."/>
            <person name="Desjardin D."/>
            <person name="Finy P."/>
            <person name="Geml J."/>
            <person name="Haridas S."/>
            <person name="Hughes K."/>
            <person name="Justo A."/>
            <person name="Karasinski D."/>
            <person name="Kautmanova I."/>
            <person name="Kiss B."/>
            <person name="Kocsube S."/>
            <person name="Kotiranta H."/>
            <person name="LaButti K.M."/>
            <person name="Lechner B.E."/>
            <person name="Liimatainen K."/>
            <person name="Lipzen A."/>
            <person name="Lukacs Z."/>
            <person name="Mihaltcheva S."/>
            <person name="Morgado L.N."/>
            <person name="Niskanen T."/>
            <person name="Noordeloos M.E."/>
            <person name="Ohm R.A."/>
            <person name="Ortiz-Santana B."/>
            <person name="Ovrebo C."/>
            <person name="Racz N."/>
            <person name="Riley R."/>
            <person name="Savchenko A."/>
            <person name="Shiryaev A."/>
            <person name="Soop K."/>
            <person name="Spirin V."/>
            <person name="Szebenyi C."/>
            <person name="Tomsovsky M."/>
            <person name="Tulloss R.E."/>
            <person name="Uehling J."/>
            <person name="Grigoriev I.V."/>
            <person name="Vagvolgyi C."/>
            <person name="Papp T."/>
            <person name="Martin F.M."/>
            <person name="Miettinen O."/>
            <person name="Hibbett D.S."/>
            <person name="Nagy L.G."/>
        </authorList>
    </citation>
    <scope>NUCLEOTIDE SEQUENCE [LARGE SCALE GENOMIC DNA]</scope>
    <source>
        <strain evidence="2 3">CBS 166.37</strain>
    </source>
</reference>
<evidence type="ECO:0000256" key="1">
    <source>
        <dbReference type="SAM" id="MobiDB-lite"/>
    </source>
</evidence>
<feature type="region of interest" description="Disordered" evidence="1">
    <location>
        <begin position="68"/>
        <end position="151"/>
    </location>
</feature>
<proteinExistence type="predicted"/>